<dbReference type="Pfam" id="PF04055">
    <property type="entry name" value="Radical_SAM"/>
    <property type="match status" value="1"/>
</dbReference>
<dbReference type="SMART" id="SM00729">
    <property type="entry name" value="Elp3"/>
    <property type="match status" value="1"/>
</dbReference>
<dbReference type="GO" id="GO:0003824">
    <property type="term" value="F:catalytic activity"/>
    <property type="evidence" value="ECO:0007669"/>
    <property type="project" value="InterPro"/>
</dbReference>
<dbReference type="GO" id="GO:0051539">
    <property type="term" value="F:4 iron, 4 sulfur cluster binding"/>
    <property type="evidence" value="ECO:0007669"/>
    <property type="project" value="UniProtKB-KW"/>
</dbReference>
<name>A0A1C0A9T9_9FIRM</name>
<keyword evidence="6" id="KW-0411">Iron-sulfur</keyword>
<proteinExistence type="predicted"/>
<dbReference type="InterPro" id="IPR006638">
    <property type="entry name" value="Elp3/MiaA/NifB-like_rSAM"/>
</dbReference>
<dbReference type="EMBL" id="LWDV01000008">
    <property type="protein sequence ID" value="OCL27045.1"/>
    <property type="molecule type" value="Genomic_DNA"/>
</dbReference>
<protein>
    <submittedName>
        <fullName evidence="8">Radical SAM protein</fullName>
    </submittedName>
</protein>
<dbReference type="InterPro" id="IPR039661">
    <property type="entry name" value="ELP3"/>
</dbReference>
<sequence>MSKSNYIIPIFVPHLGCPHDCVFCNQREITGVRNDLSKEEVLDKIEDYLSTIPKSAKRIEVAFYGGSFTGIDPRYQLELLSAAKMILDKEVITGIRLSTRPDYIDEEILERLQEYGVGTIELGVQSLDDNVLSASNRGHSREDVKKAVSLIKNYNFKLGLQVMPGLPNSTRTSDLDTGTEVIELSPDFVRIYPTLVIKNTELAELYKSGRYQPLSLEEAVDISAELLEKFKRAGINVIRVGLQPSEGVNAKEVLAGPFHPSFRQLVESRLLLNKIESQIRGRAIDKLELTVNSKDVSNLRGQRNSNLDYLYNRYQLQEIIIKDDDTLARGNIKIKFIF</sequence>
<dbReference type="PROSITE" id="PS51918">
    <property type="entry name" value="RADICAL_SAM"/>
    <property type="match status" value="1"/>
</dbReference>
<dbReference type="Pfam" id="PF16199">
    <property type="entry name" value="Radical_SAM_C"/>
    <property type="match status" value="1"/>
</dbReference>
<dbReference type="CDD" id="cd01335">
    <property type="entry name" value="Radical_SAM"/>
    <property type="match status" value="1"/>
</dbReference>
<evidence type="ECO:0000259" key="7">
    <source>
        <dbReference type="PROSITE" id="PS51918"/>
    </source>
</evidence>
<keyword evidence="2" id="KW-0004">4Fe-4S</keyword>
<dbReference type="GO" id="GO:0046872">
    <property type="term" value="F:metal ion binding"/>
    <property type="evidence" value="ECO:0007669"/>
    <property type="project" value="UniProtKB-KW"/>
</dbReference>
<reference evidence="9" key="1">
    <citation type="submission" date="2016-07" db="EMBL/GenBank/DDBJ databases">
        <authorList>
            <person name="Florea S."/>
            <person name="Webb J.S."/>
            <person name="Jaromczyk J."/>
            <person name="Schardl C.L."/>
        </authorList>
    </citation>
    <scope>NUCLEOTIDE SEQUENCE [LARGE SCALE GENOMIC DNA]</scope>
    <source>
        <strain evidence="9">Z6</strain>
    </source>
</reference>
<dbReference type="AlphaFoldDB" id="A0A1C0A9T9"/>
<evidence type="ECO:0000256" key="1">
    <source>
        <dbReference type="ARBA" id="ARBA00001966"/>
    </source>
</evidence>
<comment type="cofactor">
    <cofactor evidence="1">
        <name>[4Fe-4S] cluster</name>
        <dbReference type="ChEBI" id="CHEBI:49883"/>
    </cofactor>
</comment>
<keyword evidence="9" id="KW-1185">Reference proteome</keyword>
<dbReference type="SFLD" id="SFLDG01082">
    <property type="entry name" value="B12-binding_domain_containing"/>
    <property type="match status" value="1"/>
</dbReference>
<keyword evidence="4" id="KW-0479">Metal-binding</keyword>
<dbReference type="PANTHER" id="PTHR11135:SF0">
    <property type="entry name" value="ELONGATOR COMPLEX PROTEIN 3"/>
    <property type="match status" value="1"/>
</dbReference>
<gene>
    <name evidence="8" type="ORF">U472_06050</name>
</gene>
<dbReference type="SUPFAM" id="SSF102114">
    <property type="entry name" value="Radical SAM enzymes"/>
    <property type="match status" value="1"/>
</dbReference>
<dbReference type="InterPro" id="IPR007197">
    <property type="entry name" value="rSAM"/>
</dbReference>
<keyword evidence="5" id="KW-0408">Iron</keyword>
<dbReference type="SFLD" id="SFLDS00029">
    <property type="entry name" value="Radical_SAM"/>
    <property type="match status" value="1"/>
</dbReference>
<dbReference type="InterPro" id="IPR058240">
    <property type="entry name" value="rSAM_sf"/>
</dbReference>
<reference evidence="8 9" key="2">
    <citation type="submission" date="2016-08" db="EMBL/GenBank/DDBJ databases">
        <title>Orenia metallireducens sp. nov. strain Z6, a Novel Metal-reducing Firmicute from the Deep Subsurface.</title>
        <authorList>
            <person name="Maxim B.I."/>
            <person name="Kenneth K."/>
            <person name="Flynn T.M."/>
            <person name="Oloughlin E.J."/>
            <person name="Locke R.A."/>
            <person name="Weber J.R."/>
            <person name="Egan S.M."/>
            <person name="Mackie R.I."/>
            <person name="Cann I.K."/>
        </authorList>
    </citation>
    <scope>NUCLEOTIDE SEQUENCE [LARGE SCALE GENOMIC DNA]</scope>
    <source>
        <strain evidence="8 9">Z6</strain>
    </source>
</reference>
<dbReference type="Proteomes" id="UP000093514">
    <property type="component" value="Unassembled WGS sequence"/>
</dbReference>
<evidence type="ECO:0000313" key="8">
    <source>
        <dbReference type="EMBL" id="OCL27045.1"/>
    </source>
</evidence>
<dbReference type="InterPro" id="IPR023404">
    <property type="entry name" value="rSAM_horseshoe"/>
</dbReference>
<evidence type="ECO:0000313" key="9">
    <source>
        <dbReference type="Proteomes" id="UP000093514"/>
    </source>
</evidence>
<dbReference type="GO" id="GO:0005737">
    <property type="term" value="C:cytoplasm"/>
    <property type="evidence" value="ECO:0007669"/>
    <property type="project" value="TreeGrafter"/>
</dbReference>
<dbReference type="GO" id="GO:0002926">
    <property type="term" value="P:tRNA wobble base 5-methoxycarbonylmethyl-2-thiouridinylation"/>
    <property type="evidence" value="ECO:0007669"/>
    <property type="project" value="TreeGrafter"/>
</dbReference>
<keyword evidence="3" id="KW-0949">S-adenosyl-L-methionine</keyword>
<dbReference type="PANTHER" id="PTHR11135">
    <property type="entry name" value="HISTONE ACETYLTRANSFERASE-RELATED"/>
    <property type="match status" value="1"/>
</dbReference>
<evidence type="ECO:0000256" key="5">
    <source>
        <dbReference type="ARBA" id="ARBA00023004"/>
    </source>
</evidence>
<dbReference type="RefSeq" id="WP_068716538.1">
    <property type="nucleotide sequence ID" value="NZ_LWDV01000008.1"/>
</dbReference>
<organism evidence="8 9">
    <name type="scientific">Orenia metallireducens</name>
    <dbReference type="NCBI Taxonomy" id="1413210"/>
    <lineage>
        <taxon>Bacteria</taxon>
        <taxon>Bacillati</taxon>
        <taxon>Bacillota</taxon>
        <taxon>Clostridia</taxon>
        <taxon>Halanaerobiales</taxon>
        <taxon>Halobacteroidaceae</taxon>
        <taxon>Orenia</taxon>
    </lineage>
</organism>
<accession>A0A1C0A9T9</accession>
<dbReference type="InterPro" id="IPR032432">
    <property type="entry name" value="Radical_SAM_C"/>
</dbReference>
<evidence type="ECO:0000256" key="6">
    <source>
        <dbReference type="ARBA" id="ARBA00023014"/>
    </source>
</evidence>
<feature type="domain" description="Radical SAM core" evidence="7">
    <location>
        <begin position="1"/>
        <end position="236"/>
    </location>
</feature>
<evidence type="ECO:0000256" key="4">
    <source>
        <dbReference type="ARBA" id="ARBA00022723"/>
    </source>
</evidence>
<dbReference type="SFLD" id="SFLDG01086">
    <property type="entry name" value="elongater_protein-like"/>
    <property type="match status" value="1"/>
</dbReference>
<evidence type="ECO:0000256" key="2">
    <source>
        <dbReference type="ARBA" id="ARBA00022485"/>
    </source>
</evidence>
<dbReference type="OrthoDB" id="9815044at2"/>
<evidence type="ECO:0000256" key="3">
    <source>
        <dbReference type="ARBA" id="ARBA00022691"/>
    </source>
</evidence>
<dbReference type="Gene3D" id="3.80.30.20">
    <property type="entry name" value="tm_1862 like domain"/>
    <property type="match status" value="1"/>
</dbReference>
<comment type="caution">
    <text evidence="8">The sequence shown here is derived from an EMBL/GenBank/DDBJ whole genome shotgun (WGS) entry which is preliminary data.</text>
</comment>